<dbReference type="PANTHER" id="PTHR33783">
    <property type="entry name" value="PROTEIN HAIKU1"/>
    <property type="match status" value="1"/>
</dbReference>
<feature type="compositionally biased region" description="Pro residues" evidence="1">
    <location>
        <begin position="98"/>
        <end position="130"/>
    </location>
</feature>
<feature type="region of interest" description="Disordered" evidence="1">
    <location>
        <begin position="21"/>
        <end position="159"/>
    </location>
</feature>
<evidence type="ECO:0000259" key="2">
    <source>
        <dbReference type="Pfam" id="PF05678"/>
    </source>
</evidence>
<evidence type="ECO:0000313" key="4">
    <source>
        <dbReference type="Proteomes" id="UP001231189"/>
    </source>
</evidence>
<reference evidence="3" key="1">
    <citation type="submission" date="2023-07" db="EMBL/GenBank/DDBJ databases">
        <title>A chromosome-level genome assembly of Lolium multiflorum.</title>
        <authorList>
            <person name="Chen Y."/>
            <person name="Copetti D."/>
            <person name="Kolliker R."/>
            <person name="Studer B."/>
        </authorList>
    </citation>
    <scope>NUCLEOTIDE SEQUENCE</scope>
    <source>
        <strain evidence="3">02402/16</strain>
        <tissue evidence="3">Leaf</tissue>
    </source>
</reference>
<feature type="region of interest" description="Disordered" evidence="1">
    <location>
        <begin position="206"/>
        <end position="229"/>
    </location>
</feature>
<dbReference type="AlphaFoldDB" id="A0AAD8SK70"/>
<feature type="compositionally biased region" description="Pro residues" evidence="1">
    <location>
        <begin position="53"/>
        <end position="75"/>
    </location>
</feature>
<organism evidence="3 4">
    <name type="scientific">Lolium multiflorum</name>
    <name type="common">Italian ryegrass</name>
    <name type="synonym">Lolium perenne subsp. multiflorum</name>
    <dbReference type="NCBI Taxonomy" id="4521"/>
    <lineage>
        <taxon>Eukaryota</taxon>
        <taxon>Viridiplantae</taxon>
        <taxon>Streptophyta</taxon>
        <taxon>Embryophyta</taxon>
        <taxon>Tracheophyta</taxon>
        <taxon>Spermatophyta</taxon>
        <taxon>Magnoliopsida</taxon>
        <taxon>Liliopsida</taxon>
        <taxon>Poales</taxon>
        <taxon>Poaceae</taxon>
        <taxon>BOP clade</taxon>
        <taxon>Pooideae</taxon>
        <taxon>Poodae</taxon>
        <taxon>Poeae</taxon>
        <taxon>Poeae Chloroplast Group 2 (Poeae type)</taxon>
        <taxon>Loliodinae</taxon>
        <taxon>Loliinae</taxon>
        <taxon>Lolium</taxon>
    </lineage>
</organism>
<dbReference type="Proteomes" id="UP001231189">
    <property type="component" value="Unassembled WGS sequence"/>
</dbReference>
<name>A0AAD8SK70_LOLMU</name>
<dbReference type="InterPro" id="IPR039612">
    <property type="entry name" value="VQ_5/9/14"/>
</dbReference>
<dbReference type="EMBL" id="JAUUTY010000004">
    <property type="protein sequence ID" value="KAK1652425.1"/>
    <property type="molecule type" value="Genomic_DNA"/>
</dbReference>
<sequence>MDKSNLPPPSTAAALKALNKASYKISKQSSSSSSIRAPSPPPPPLPSRLSPPLSAPSPPPSSAPAPIDHPPPQPPVYNIDKSNFRDVVQKLTGSPSHIFPPQPPATPAPLAAPPPSRPLMAPPPPPPPLSAIPSRLHRIRPPPLAPPRPPPILPATAPAQPGLSPLPALPSVCMSAESPISAYMRRLRGMPSPIHVPTSPLGFGCLHSPRAPTSPGVAMPATSPRVRDQ</sequence>
<feature type="compositionally biased region" description="Pro residues" evidence="1">
    <location>
        <begin position="141"/>
        <end position="153"/>
    </location>
</feature>
<comment type="caution">
    <text evidence="3">The sequence shown here is derived from an EMBL/GenBank/DDBJ whole genome shotgun (WGS) entry which is preliminary data.</text>
</comment>
<protein>
    <recommendedName>
        <fullName evidence="2">VQ domain-containing protein</fullName>
    </recommendedName>
</protein>
<evidence type="ECO:0000313" key="3">
    <source>
        <dbReference type="EMBL" id="KAK1652425.1"/>
    </source>
</evidence>
<evidence type="ECO:0000256" key="1">
    <source>
        <dbReference type="SAM" id="MobiDB-lite"/>
    </source>
</evidence>
<dbReference type="InterPro" id="IPR008889">
    <property type="entry name" value="VQ"/>
</dbReference>
<dbReference type="PANTHER" id="PTHR33783:SF4">
    <property type="entry name" value="VQ MOTIF-CONTAINING PROTEIN 9"/>
    <property type="match status" value="1"/>
</dbReference>
<proteinExistence type="predicted"/>
<accession>A0AAD8SK70</accession>
<dbReference type="Pfam" id="PF05678">
    <property type="entry name" value="VQ"/>
    <property type="match status" value="1"/>
</dbReference>
<feature type="domain" description="VQ" evidence="2">
    <location>
        <begin position="71"/>
        <end position="97"/>
    </location>
</feature>
<keyword evidence="4" id="KW-1185">Reference proteome</keyword>
<gene>
    <name evidence="3" type="ORF">QYE76_070230</name>
</gene>